<dbReference type="NCBIfam" id="TIGR00652">
    <property type="entry name" value="DapF"/>
    <property type="match status" value="1"/>
</dbReference>
<dbReference type="AlphaFoldDB" id="A0A7G9GYN1"/>
<reference evidence="11 12" key="1">
    <citation type="submission" date="2020-08" db="EMBL/GenBank/DDBJ databases">
        <authorList>
            <person name="Liu C."/>
            <person name="Sun Q."/>
        </authorList>
    </citation>
    <scope>NUCLEOTIDE SEQUENCE [LARGE SCALE GENOMIC DNA]</scope>
    <source>
        <strain evidence="11 12">NSJ-57</strain>
    </source>
</reference>
<feature type="binding site" evidence="9">
    <location>
        <position position="62"/>
    </location>
    <ligand>
        <name>substrate</name>
    </ligand>
</feature>
<keyword evidence="5 9" id="KW-0028">Amino-acid biosynthesis</keyword>
<evidence type="ECO:0000256" key="8">
    <source>
        <dbReference type="ARBA" id="ARBA00051712"/>
    </source>
</evidence>
<feature type="active site" evidence="10">
    <location>
        <position position="71"/>
    </location>
</feature>
<name>A0A7G9GYN1_9FUSO</name>
<comment type="caution">
    <text evidence="9">Lacks conserved residue(s) required for the propagation of feature annotation.</text>
</comment>
<dbReference type="PANTHER" id="PTHR31689">
    <property type="entry name" value="DIAMINOPIMELATE EPIMERASE, CHLOROPLASTIC"/>
    <property type="match status" value="1"/>
</dbReference>
<feature type="site" description="Could be important to modulate the pK values of the two catalytic cysteine residues" evidence="9">
    <location>
        <position position="163"/>
    </location>
</feature>
<evidence type="ECO:0000256" key="5">
    <source>
        <dbReference type="ARBA" id="ARBA00022605"/>
    </source>
</evidence>
<dbReference type="Gene3D" id="3.10.310.10">
    <property type="entry name" value="Diaminopimelate Epimerase, Chain A, domain 1"/>
    <property type="match status" value="2"/>
</dbReference>
<keyword evidence="12" id="KW-1185">Reference proteome</keyword>
<evidence type="ECO:0000256" key="7">
    <source>
        <dbReference type="ARBA" id="ARBA00023235"/>
    </source>
</evidence>
<evidence type="ECO:0000313" key="11">
    <source>
        <dbReference type="EMBL" id="QNM15913.1"/>
    </source>
</evidence>
<keyword evidence="6 9" id="KW-0457">Lysine biosynthesis</keyword>
<sequence length="280" mass="30761">MKFTKLQGAGNDFIVVNGLVEKSENWNEVAKKVCDRHFGIGADGFIFCSESDIADIKMNFYNSDGSRAEMCGNGIRCFSRYVYDNNIVKKKNIAVETDAGIKYVSVQCDNKGKVELLGVEMGQVDFATSLIPCNIDKDNVINEDIEVEGNKIKFSSVLMGVPHTIIFVEDYKNIDIDKIGSKLEKHSLFPKKTNVNFVKKIDERTLQIKTWERGAGRTLGCGTGSSAAAAVAKKIGLIKENEISLLNDGGELIITLLENNNIKLSGKAKVICSGEYVGEI</sequence>
<keyword evidence="4 9" id="KW-0963">Cytoplasm</keyword>
<dbReference type="EMBL" id="CP060637">
    <property type="protein sequence ID" value="QNM15913.1"/>
    <property type="molecule type" value="Genomic_DNA"/>
</dbReference>
<evidence type="ECO:0000256" key="10">
    <source>
        <dbReference type="PROSITE-ProRule" id="PRU10125"/>
    </source>
</evidence>
<feature type="binding site" evidence="9">
    <location>
        <begin position="72"/>
        <end position="73"/>
    </location>
    <ligand>
        <name>substrate</name>
    </ligand>
</feature>
<feature type="binding site" evidence="9">
    <location>
        <begin position="222"/>
        <end position="223"/>
    </location>
    <ligand>
        <name>substrate</name>
    </ligand>
</feature>
<organism evidence="11 12">
    <name type="scientific">Fusobacterium hominis</name>
    <dbReference type="NCBI Taxonomy" id="2764326"/>
    <lineage>
        <taxon>Bacteria</taxon>
        <taxon>Fusobacteriati</taxon>
        <taxon>Fusobacteriota</taxon>
        <taxon>Fusobacteriia</taxon>
        <taxon>Fusobacteriales</taxon>
        <taxon>Fusobacteriaceae</taxon>
        <taxon>Fusobacterium</taxon>
    </lineage>
</organism>
<evidence type="ECO:0000256" key="3">
    <source>
        <dbReference type="ARBA" id="ARBA00013080"/>
    </source>
</evidence>
<dbReference type="EC" id="5.1.1.7" evidence="3 9"/>
<dbReference type="PANTHER" id="PTHR31689:SF0">
    <property type="entry name" value="DIAMINOPIMELATE EPIMERASE"/>
    <property type="match status" value="1"/>
</dbReference>
<evidence type="ECO:0000313" key="12">
    <source>
        <dbReference type="Proteomes" id="UP000515913"/>
    </source>
</evidence>
<dbReference type="GO" id="GO:0009089">
    <property type="term" value="P:lysine biosynthetic process via diaminopimelate"/>
    <property type="evidence" value="ECO:0007669"/>
    <property type="project" value="UniProtKB-UniRule"/>
</dbReference>
<evidence type="ECO:0000256" key="4">
    <source>
        <dbReference type="ARBA" id="ARBA00022490"/>
    </source>
</evidence>
<dbReference type="PROSITE" id="PS01326">
    <property type="entry name" value="DAP_EPIMERASE"/>
    <property type="match status" value="1"/>
</dbReference>
<dbReference type="UniPathway" id="UPA00034">
    <property type="reaction ID" value="UER00025"/>
</dbReference>
<dbReference type="GO" id="GO:0005829">
    <property type="term" value="C:cytosol"/>
    <property type="evidence" value="ECO:0007669"/>
    <property type="project" value="TreeGrafter"/>
</dbReference>
<dbReference type="RefSeq" id="WP_101474765.1">
    <property type="nucleotide sequence ID" value="NZ_CP060637.1"/>
</dbReference>
<protein>
    <recommendedName>
        <fullName evidence="3 9">Diaminopimelate epimerase</fullName>
        <shortName evidence="9">DAP epimerase</shortName>
        <ecNumber evidence="3 9">5.1.1.7</ecNumber>
    </recommendedName>
    <alternativeName>
        <fullName evidence="9">PLP-independent amino acid racemase</fullName>
    </alternativeName>
</protein>
<feature type="site" description="Could be important to modulate the pK values of the two catalytic cysteine residues" evidence="9">
    <location>
        <position position="212"/>
    </location>
</feature>
<evidence type="ECO:0000256" key="2">
    <source>
        <dbReference type="ARBA" id="ARBA00010219"/>
    </source>
</evidence>
<proteinExistence type="inferred from homology"/>
<comment type="catalytic activity">
    <reaction evidence="8 9">
        <text>(2S,6S)-2,6-diaminopimelate = meso-2,6-diaminopimelate</text>
        <dbReference type="Rhea" id="RHEA:15393"/>
        <dbReference type="ChEBI" id="CHEBI:57609"/>
        <dbReference type="ChEBI" id="CHEBI:57791"/>
        <dbReference type="EC" id="5.1.1.7"/>
    </reaction>
</comment>
<feature type="binding site" evidence="9">
    <location>
        <begin position="212"/>
        <end position="213"/>
    </location>
    <ligand>
        <name>substrate</name>
    </ligand>
</feature>
<comment type="subcellular location">
    <subcellularLocation>
        <location evidence="9">Cytoplasm</location>
    </subcellularLocation>
</comment>
<dbReference type="SUPFAM" id="SSF54506">
    <property type="entry name" value="Diaminopimelate epimerase-like"/>
    <property type="match status" value="2"/>
</dbReference>
<keyword evidence="7 9" id="KW-0413">Isomerase</keyword>
<dbReference type="HAMAP" id="MF_00197">
    <property type="entry name" value="DAP_epimerase"/>
    <property type="match status" value="1"/>
</dbReference>
<accession>A0A7G9GYN1</accession>
<evidence type="ECO:0000256" key="1">
    <source>
        <dbReference type="ARBA" id="ARBA00005196"/>
    </source>
</evidence>
<comment type="subunit">
    <text evidence="9">Homodimer.</text>
</comment>
<comment type="pathway">
    <text evidence="1 9">Amino-acid biosynthesis; L-lysine biosynthesis via DAP pathway; DL-2,6-diaminopimelate from LL-2,6-diaminopimelate: step 1/1.</text>
</comment>
<dbReference type="InterPro" id="IPR001653">
    <property type="entry name" value="DAP_epimerase_DapF"/>
</dbReference>
<comment type="function">
    <text evidence="9">Catalyzes the stereoinversion of LL-2,6-diaminopimelate (L,L-DAP) to meso-diaminopimelate (meso-DAP), a precursor of L-lysine and an essential component of the bacterial peptidoglycan.</text>
</comment>
<feature type="binding site" evidence="9">
    <location>
        <position position="194"/>
    </location>
    <ligand>
        <name>substrate</name>
    </ligand>
</feature>
<feature type="active site" description="Proton acceptor" evidence="9">
    <location>
        <position position="221"/>
    </location>
</feature>
<dbReference type="Pfam" id="PF01678">
    <property type="entry name" value="DAP_epimerase"/>
    <property type="match status" value="2"/>
</dbReference>
<evidence type="ECO:0000256" key="6">
    <source>
        <dbReference type="ARBA" id="ARBA00023154"/>
    </source>
</evidence>
<feature type="binding site" evidence="9">
    <location>
        <position position="11"/>
    </location>
    <ligand>
        <name>substrate</name>
    </ligand>
</feature>
<comment type="similarity">
    <text evidence="2 9">Belongs to the diaminopimelate epimerase family.</text>
</comment>
<feature type="active site" description="Proton donor" evidence="9">
    <location>
        <position position="71"/>
    </location>
</feature>
<gene>
    <name evidence="9" type="primary">dapF</name>
    <name evidence="11" type="ORF">H9Q81_03505</name>
</gene>
<evidence type="ECO:0000256" key="9">
    <source>
        <dbReference type="HAMAP-Rule" id="MF_00197"/>
    </source>
</evidence>
<dbReference type="Proteomes" id="UP000515913">
    <property type="component" value="Chromosome"/>
</dbReference>
<dbReference type="InterPro" id="IPR018510">
    <property type="entry name" value="DAP_epimerase_AS"/>
</dbReference>
<dbReference type="KEGG" id="fho:H9Q81_03505"/>
<dbReference type="GO" id="GO:0008837">
    <property type="term" value="F:diaminopimelate epimerase activity"/>
    <property type="evidence" value="ECO:0007669"/>
    <property type="project" value="UniProtKB-UniRule"/>
</dbReference>
<dbReference type="FunFam" id="3.10.310.10:FF:000001">
    <property type="entry name" value="Diaminopimelate epimerase"/>
    <property type="match status" value="1"/>
</dbReference>